<dbReference type="InterPro" id="IPR003675">
    <property type="entry name" value="Rce1/LyrA-like_dom"/>
</dbReference>
<keyword evidence="3" id="KW-0645">Protease</keyword>
<name>A0A7R7ELQ2_9FIRM</name>
<dbReference type="EMBL" id="AP024169">
    <property type="protein sequence ID" value="BCN30812.1"/>
    <property type="molecule type" value="Genomic_DNA"/>
</dbReference>
<dbReference type="Proteomes" id="UP000595897">
    <property type="component" value="Chromosome"/>
</dbReference>
<keyword evidence="1" id="KW-0812">Transmembrane</keyword>
<keyword evidence="4" id="KW-1185">Reference proteome</keyword>
<feature type="domain" description="CAAX prenyl protease 2/Lysostaphin resistance protein A-like" evidence="2">
    <location>
        <begin position="95"/>
        <end position="192"/>
    </location>
</feature>
<evidence type="ECO:0000259" key="2">
    <source>
        <dbReference type="Pfam" id="PF02517"/>
    </source>
</evidence>
<dbReference type="RefSeq" id="WP_271716006.1">
    <property type="nucleotide sequence ID" value="NZ_AP024169.1"/>
</dbReference>
<dbReference type="PANTHER" id="PTHR36435">
    <property type="entry name" value="SLR1288 PROTEIN"/>
    <property type="match status" value="1"/>
</dbReference>
<proteinExistence type="predicted"/>
<organism evidence="3 4">
    <name type="scientific">Anaeromicropila herbilytica</name>
    <dbReference type="NCBI Taxonomy" id="2785025"/>
    <lineage>
        <taxon>Bacteria</taxon>
        <taxon>Bacillati</taxon>
        <taxon>Bacillota</taxon>
        <taxon>Clostridia</taxon>
        <taxon>Lachnospirales</taxon>
        <taxon>Lachnospiraceae</taxon>
        <taxon>Anaeromicropila</taxon>
    </lineage>
</organism>
<feature type="transmembrane region" description="Helical" evidence="1">
    <location>
        <begin position="135"/>
        <end position="160"/>
    </location>
</feature>
<dbReference type="PANTHER" id="PTHR36435:SF1">
    <property type="entry name" value="CAAX AMINO TERMINAL PROTEASE FAMILY PROTEIN"/>
    <property type="match status" value="1"/>
</dbReference>
<dbReference type="InterPro" id="IPR052710">
    <property type="entry name" value="CAAX_protease"/>
</dbReference>
<evidence type="ECO:0000256" key="1">
    <source>
        <dbReference type="SAM" id="Phobius"/>
    </source>
</evidence>
<dbReference type="GO" id="GO:0080120">
    <property type="term" value="P:CAAX-box protein maturation"/>
    <property type="evidence" value="ECO:0007669"/>
    <property type="project" value="UniProtKB-ARBA"/>
</dbReference>
<evidence type="ECO:0000313" key="3">
    <source>
        <dbReference type="EMBL" id="BCN30812.1"/>
    </source>
</evidence>
<protein>
    <submittedName>
        <fullName evidence="3">CAAX amino protease</fullName>
    </submittedName>
</protein>
<keyword evidence="1" id="KW-1133">Transmembrane helix</keyword>
<gene>
    <name evidence="3" type="ORF">bsdtb5_21070</name>
</gene>
<keyword evidence="1" id="KW-0472">Membrane</keyword>
<dbReference type="Pfam" id="PF02517">
    <property type="entry name" value="Rce1-like"/>
    <property type="match status" value="1"/>
</dbReference>
<dbReference type="AlphaFoldDB" id="A0A7R7ELQ2"/>
<reference evidence="3 4" key="1">
    <citation type="submission" date="2020-11" db="EMBL/GenBank/DDBJ databases">
        <title>Draft genome sequencing of a Lachnospiraceae strain isolated from anoxic soil subjected to BSD treatment.</title>
        <authorList>
            <person name="Uek A."/>
            <person name="Tonouchi A."/>
        </authorList>
    </citation>
    <scope>NUCLEOTIDE SEQUENCE [LARGE SCALE GENOMIC DNA]</scope>
    <source>
        <strain evidence="3 4">TB5</strain>
    </source>
</reference>
<feature type="transmembrane region" description="Helical" evidence="1">
    <location>
        <begin position="6"/>
        <end position="25"/>
    </location>
</feature>
<evidence type="ECO:0000313" key="4">
    <source>
        <dbReference type="Proteomes" id="UP000595897"/>
    </source>
</evidence>
<sequence>MLDLLVNAIVQVIVFSIIPLIWWMITTRNDENFFTWIGLKKPVLKGSMIKLFLIMLAVSCTYIFLMVMVMTQLLGDINTATSQFSNQGFNALPRILVYAIIQTGLSEEILFRGFLAKRLIHKFGFVSGNTIQACLFGLMHGLPFGIVTGNILVTIILTILPGTIGWVEGWMNEKYASGSIVPSWLMHSIMNILSALSIALG</sequence>
<dbReference type="GO" id="GO:0004175">
    <property type="term" value="F:endopeptidase activity"/>
    <property type="evidence" value="ECO:0007669"/>
    <property type="project" value="UniProtKB-ARBA"/>
</dbReference>
<accession>A0A7R7ELQ2</accession>
<keyword evidence="3" id="KW-0378">Hydrolase</keyword>
<feature type="transmembrane region" description="Helical" evidence="1">
    <location>
        <begin position="51"/>
        <end position="75"/>
    </location>
</feature>
<dbReference type="GO" id="GO:0006508">
    <property type="term" value="P:proteolysis"/>
    <property type="evidence" value="ECO:0007669"/>
    <property type="project" value="UniProtKB-KW"/>
</dbReference>
<dbReference type="KEGG" id="ahb:bsdtb5_21070"/>